<accession>A0A8X6S627</accession>
<evidence type="ECO:0000313" key="2">
    <source>
        <dbReference type="EMBL" id="GFY05305.1"/>
    </source>
</evidence>
<gene>
    <name evidence="2" type="ORF">TNCV_2207511</name>
</gene>
<name>A0A8X6S627_TRICX</name>
<dbReference type="EMBL" id="BMAU01021250">
    <property type="protein sequence ID" value="GFY05305.1"/>
    <property type="molecule type" value="Genomic_DNA"/>
</dbReference>
<dbReference type="AlphaFoldDB" id="A0A8X6S627"/>
<feature type="region of interest" description="Disordered" evidence="1">
    <location>
        <begin position="1"/>
        <end position="26"/>
    </location>
</feature>
<dbReference type="Proteomes" id="UP000887159">
    <property type="component" value="Unassembled WGS sequence"/>
</dbReference>
<proteinExistence type="predicted"/>
<keyword evidence="3" id="KW-1185">Reference proteome</keyword>
<evidence type="ECO:0000256" key="1">
    <source>
        <dbReference type="SAM" id="MobiDB-lite"/>
    </source>
</evidence>
<protein>
    <submittedName>
        <fullName evidence="2">Uncharacterized protein</fullName>
    </submittedName>
</protein>
<reference evidence="2" key="1">
    <citation type="submission" date="2020-08" db="EMBL/GenBank/DDBJ databases">
        <title>Multicomponent nature underlies the extraordinary mechanical properties of spider dragline silk.</title>
        <authorList>
            <person name="Kono N."/>
            <person name="Nakamura H."/>
            <person name="Mori M."/>
            <person name="Yoshida Y."/>
            <person name="Ohtoshi R."/>
            <person name="Malay A.D."/>
            <person name="Moran D.A.P."/>
            <person name="Tomita M."/>
            <person name="Numata K."/>
            <person name="Arakawa K."/>
        </authorList>
    </citation>
    <scope>NUCLEOTIDE SEQUENCE</scope>
</reference>
<comment type="caution">
    <text evidence="2">The sequence shown here is derived from an EMBL/GenBank/DDBJ whole genome shotgun (WGS) entry which is preliminary data.</text>
</comment>
<organism evidence="2 3">
    <name type="scientific">Trichonephila clavipes</name>
    <name type="common">Golden silk orbweaver</name>
    <name type="synonym">Nephila clavipes</name>
    <dbReference type="NCBI Taxonomy" id="2585209"/>
    <lineage>
        <taxon>Eukaryota</taxon>
        <taxon>Metazoa</taxon>
        <taxon>Ecdysozoa</taxon>
        <taxon>Arthropoda</taxon>
        <taxon>Chelicerata</taxon>
        <taxon>Arachnida</taxon>
        <taxon>Araneae</taxon>
        <taxon>Araneomorphae</taxon>
        <taxon>Entelegynae</taxon>
        <taxon>Araneoidea</taxon>
        <taxon>Nephilidae</taxon>
        <taxon>Trichonephila</taxon>
    </lineage>
</organism>
<sequence length="106" mass="12055">MGIPAGNETVLETRDHQTHSSTNTVGGFWESTYESNTKTLCRVKLVEGKLRWEAFDHHQSVPPVNWRETEPNRIVTSMLPKATANDKRHLAHCPDEFRGPRSGFLI</sequence>
<evidence type="ECO:0000313" key="3">
    <source>
        <dbReference type="Proteomes" id="UP000887159"/>
    </source>
</evidence>